<dbReference type="GO" id="GO:0006565">
    <property type="term" value="P:L-serine catabolic process"/>
    <property type="evidence" value="ECO:0007669"/>
    <property type="project" value="TreeGrafter"/>
</dbReference>
<gene>
    <name evidence="6" type="ORF">MNBD_GAMMA07-270</name>
</gene>
<evidence type="ECO:0000256" key="4">
    <source>
        <dbReference type="ARBA" id="ARBA00023239"/>
    </source>
</evidence>
<reference evidence="6" key="1">
    <citation type="submission" date="2018-06" db="EMBL/GenBank/DDBJ databases">
        <authorList>
            <person name="Zhirakovskaya E."/>
        </authorList>
    </citation>
    <scope>NUCLEOTIDE SEQUENCE</scope>
</reference>
<keyword evidence="3" id="KW-0663">Pyridoxal phosphate</keyword>
<sequence>MLTIKDVYDARKNVYKHLSPTPLYSYPTLNQLLGTNVWIKHENHQPVGAFKIRGGLNLAANLSAKEKENGLFTASTGNHGQSIAYAARAYGISATIAVPENANPGKVSAMQGMGAKVIHHGDDFDEARAWIKQIANEQNGKFVGPTDEHLVHGVGTYALEILEELPIVDTIIVPVGAGSGVCATGIVAKAINKNIEIIAVQSAQAPAMQLSWKSGTMVEAEMNTFAEGVATRVPIENTQQLMQEYVDDFLLADDKDIRASIKLMMEHTHNLIEEAAAIPLAVALDIKPRLQGKNVVLIASGGNISMENIRAAVAS</sequence>
<dbReference type="EMBL" id="UOFF01000448">
    <property type="protein sequence ID" value="VAW57736.1"/>
    <property type="molecule type" value="Genomic_DNA"/>
</dbReference>
<name>A0A3B0XN22_9ZZZZ</name>
<dbReference type="GO" id="GO:0006567">
    <property type="term" value="P:L-threonine catabolic process"/>
    <property type="evidence" value="ECO:0007669"/>
    <property type="project" value="TreeGrafter"/>
</dbReference>
<dbReference type="FunFam" id="3.40.50.1100:FF:000005">
    <property type="entry name" value="Threonine dehydratase catabolic"/>
    <property type="match status" value="1"/>
</dbReference>
<dbReference type="InterPro" id="IPR001926">
    <property type="entry name" value="TrpB-like_PALP"/>
</dbReference>
<dbReference type="CDD" id="cd01562">
    <property type="entry name" value="Thr-dehyd"/>
    <property type="match status" value="1"/>
</dbReference>
<dbReference type="PANTHER" id="PTHR48078">
    <property type="entry name" value="THREONINE DEHYDRATASE, MITOCHONDRIAL-RELATED"/>
    <property type="match status" value="1"/>
</dbReference>
<evidence type="ECO:0000256" key="2">
    <source>
        <dbReference type="ARBA" id="ARBA00010869"/>
    </source>
</evidence>
<protein>
    <submittedName>
        <fullName evidence="6">Pyridoxal-phosphate dependent enzyme family protein</fullName>
    </submittedName>
</protein>
<dbReference type="PROSITE" id="PS00165">
    <property type="entry name" value="DEHYDRATASE_SER_THR"/>
    <property type="match status" value="1"/>
</dbReference>
<organism evidence="6">
    <name type="scientific">hydrothermal vent metagenome</name>
    <dbReference type="NCBI Taxonomy" id="652676"/>
    <lineage>
        <taxon>unclassified sequences</taxon>
        <taxon>metagenomes</taxon>
        <taxon>ecological metagenomes</taxon>
    </lineage>
</organism>
<proteinExistence type="inferred from homology"/>
<keyword evidence="4" id="KW-0456">Lyase</keyword>
<dbReference type="GO" id="GO:0030170">
    <property type="term" value="F:pyridoxal phosphate binding"/>
    <property type="evidence" value="ECO:0007669"/>
    <property type="project" value="InterPro"/>
</dbReference>
<dbReference type="GO" id="GO:0004794">
    <property type="term" value="F:threonine deaminase activity"/>
    <property type="evidence" value="ECO:0007669"/>
    <property type="project" value="TreeGrafter"/>
</dbReference>
<dbReference type="SUPFAM" id="SSF53686">
    <property type="entry name" value="Tryptophan synthase beta subunit-like PLP-dependent enzymes"/>
    <property type="match status" value="1"/>
</dbReference>
<comment type="similarity">
    <text evidence="2">Belongs to the serine/threonine dehydratase family.</text>
</comment>
<dbReference type="Pfam" id="PF00291">
    <property type="entry name" value="PALP"/>
    <property type="match status" value="1"/>
</dbReference>
<feature type="domain" description="Tryptophan synthase beta chain-like PALP" evidence="5">
    <location>
        <begin position="16"/>
        <end position="301"/>
    </location>
</feature>
<dbReference type="InterPro" id="IPR000634">
    <property type="entry name" value="Ser/Thr_deHydtase_PyrdxlP-BS"/>
</dbReference>
<dbReference type="GO" id="GO:0003941">
    <property type="term" value="F:L-serine ammonia-lyase activity"/>
    <property type="evidence" value="ECO:0007669"/>
    <property type="project" value="TreeGrafter"/>
</dbReference>
<comment type="cofactor">
    <cofactor evidence="1">
        <name>pyridoxal 5'-phosphate</name>
        <dbReference type="ChEBI" id="CHEBI:597326"/>
    </cofactor>
</comment>
<evidence type="ECO:0000313" key="6">
    <source>
        <dbReference type="EMBL" id="VAW57736.1"/>
    </source>
</evidence>
<evidence type="ECO:0000256" key="1">
    <source>
        <dbReference type="ARBA" id="ARBA00001933"/>
    </source>
</evidence>
<evidence type="ECO:0000256" key="3">
    <source>
        <dbReference type="ARBA" id="ARBA00022898"/>
    </source>
</evidence>
<dbReference type="InterPro" id="IPR036052">
    <property type="entry name" value="TrpB-like_PALP_sf"/>
</dbReference>
<dbReference type="GO" id="GO:0009097">
    <property type="term" value="P:isoleucine biosynthetic process"/>
    <property type="evidence" value="ECO:0007669"/>
    <property type="project" value="TreeGrafter"/>
</dbReference>
<dbReference type="PANTHER" id="PTHR48078:SF7">
    <property type="entry name" value="BLL6502 PROTEIN"/>
    <property type="match status" value="1"/>
</dbReference>
<evidence type="ECO:0000259" key="5">
    <source>
        <dbReference type="Pfam" id="PF00291"/>
    </source>
</evidence>
<dbReference type="AlphaFoldDB" id="A0A3B0XN22"/>
<dbReference type="InterPro" id="IPR050147">
    <property type="entry name" value="Ser/Thr_Dehydratase"/>
</dbReference>
<dbReference type="Gene3D" id="3.40.50.1100">
    <property type="match status" value="2"/>
</dbReference>
<accession>A0A3B0XN22</accession>